<evidence type="ECO:0000313" key="1">
    <source>
        <dbReference type="EMBL" id="GER50679.1"/>
    </source>
</evidence>
<reference evidence="2" key="1">
    <citation type="journal article" date="2019" name="Curr. Biol.">
        <title>Genome Sequence of Striga asiatica Provides Insight into the Evolution of Plant Parasitism.</title>
        <authorList>
            <person name="Yoshida S."/>
            <person name="Kim S."/>
            <person name="Wafula E.K."/>
            <person name="Tanskanen J."/>
            <person name="Kim Y.M."/>
            <person name="Honaas L."/>
            <person name="Yang Z."/>
            <person name="Spallek T."/>
            <person name="Conn C.E."/>
            <person name="Ichihashi Y."/>
            <person name="Cheong K."/>
            <person name="Cui S."/>
            <person name="Der J.P."/>
            <person name="Gundlach H."/>
            <person name="Jiao Y."/>
            <person name="Hori C."/>
            <person name="Ishida J.K."/>
            <person name="Kasahara H."/>
            <person name="Kiba T."/>
            <person name="Kim M.S."/>
            <person name="Koo N."/>
            <person name="Laohavisit A."/>
            <person name="Lee Y.H."/>
            <person name="Lumba S."/>
            <person name="McCourt P."/>
            <person name="Mortimer J.C."/>
            <person name="Mutuku J.M."/>
            <person name="Nomura T."/>
            <person name="Sasaki-Sekimoto Y."/>
            <person name="Seto Y."/>
            <person name="Wang Y."/>
            <person name="Wakatake T."/>
            <person name="Sakakibara H."/>
            <person name="Demura T."/>
            <person name="Yamaguchi S."/>
            <person name="Yoneyama K."/>
            <person name="Manabe R.I."/>
            <person name="Nelson D.C."/>
            <person name="Schulman A.H."/>
            <person name="Timko M.P."/>
            <person name="dePamphilis C.W."/>
            <person name="Choi D."/>
            <person name="Shirasu K."/>
        </authorList>
    </citation>
    <scope>NUCLEOTIDE SEQUENCE [LARGE SCALE GENOMIC DNA]</scope>
    <source>
        <strain evidence="2">cv. UVA1</strain>
    </source>
</reference>
<evidence type="ECO:0000313" key="2">
    <source>
        <dbReference type="Proteomes" id="UP000325081"/>
    </source>
</evidence>
<dbReference type="Proteomes" id="UP000325081">
    <property type="component" value="Unassembled WGS sequence"/>
</dbReference>
<protein>
    <submittedName>
        <fullName evidence="1">ATP-dependent helicase HrpA</fullName>
    </submittedName>
</protein>
<dbReference type="AlphaFoldDB" id="A0A5A7QZX9"/>
<dbReference type="GO" id="GO:0004386">
    <property type="term" value="F:helicase activity"/>
    <property type="evidence" value="ECO:0007669"/>
    <property type="project" value="UniProtKB-KW"/>
</dbReference>
<keyword evidence="1" id="KW-0547">Nucleotide-binding</keyword>
<dbReference type="EMBL" id="BKCP01009403">
    <property type="protein sequence ID" value="GER50679.1"/>
    <property type="molecule type" value="Genomic_DNA"/>
</dbReference>
<keyword evidence="1" id="KW-0378">Hydrolase</keyword>
<accession>A0A5A7QZX9</accession>
<keyword evidence="1" id="KW-0067">ATP-binding</keyword>
<organism evidence="1 2">
    <name type="scientific">Striga asiatica</name>
    <name type="common">Asiatic witchweed</name>
    <name type="synonym">Buchnera asiatica</name>
    <dbReference type="NCBI Taxonomy" id="4170"/>
    <lineage>
        <taxon>Eukaryota</taxon>
        <taxon>Viridiplantae</taxon>
        <taxon>Streptophyta</taxon>
        <taxon>Embryophyta</taxon>
        <taxon>Tracheophyta</taxon>
        <taxon>Spermatophyta</taxon>
        <taxon>Magnoliopsida</taxon>
        <taxon>eudicotyledons</taxon>
        <taxon>Gunneridae</taxon>
        <taxon>Pentapetalae</taxon>
        <taxon>asterids</taxon>
        <taxon>lamiids</taxon>
        <taxon>Lamiales</taxon>
        <taxon>Orobanchaceae</taxon>
        <taxon>Buchnereae</taxon>
        <taxon>Striga</taxon>
    </lineage>
</organism>
<gene>
    <name evidence="1" type="ORF">STAS_28006</name>
</gene>
<name>A0A5A7QZX9_STRAF</name>
<keyword evidence="1" id="KW-0347">Helicase</keyword>
<sequence length="101" mass="11304">MIHADSKRPEEARHILSIPLDRVAYSDMWKWLPDKNDKLSVKSAYSTILKAKMCYELLWRKAARDLGSVGEEGARAEEGGVSAVVACYGGRRRRKAGVGRL</sequence>
<comment type="caution">
    <text evidence="1">The sequence shown here is derived from an EMBL/GenBank/DDBJ whole genome shotgun (WGS) entry which is preliminary data.</text>
</comment>
<proteinExistence type="predicted"/>
<keyword evidence="2" id="KW-1185">Reference proteome</keyword>